<dbReference type="PATRIC" id="fig|1705389.3.peg.3368"/>
<comment type="caution">
    <text evidence="2">The sequence shown here is derived from an EMBL/GenBank/DDBJ whole genome shotgun (WGS) entry which is preliminary data.</text>
</comment>
<name>A0A0M9ARA6_9EURY</name>
<dbReference type="AlphaFoldDB" id="A0A0M9ARA6"/>
<dbReference type="Pfam" id="PF23959">
    <property type="entry name" value="DUF7288"/>
    <property type="match status" value="1"/>
</dbReference>
<dbReference type="RefSeq" id="WP_077152268.1">
    <property type="nucleotide sequence ID" value="NZ_LIST01000002.1"/>
</dbReference>
<proteinExistence type="predicted"/>
<dbReference type="STRING" id="1765655.AMR74_06930"/>
<dbReference type="OrthoDB" id="324613at2157"/>
<reference evidence="2 3" key="1">
    <citation type="submission" date="2015-08" db="EMBL/GenBank/DDBJ databases">
        <title>Genomes of Isolates from Cabo Rojo, PR.</title>
        <authorList>
            <person name="Sanchez-Nieves R.L."/>
            <person name="Montalvo-Rodriguez R."/>
        </authorList>
    </citation>
    <scope>NUCLEOTIDE SEQUENCE [LARGE SCALE GENOMIC DNA]</scope>
    <source>
        <strain evidence="2 3">5</strain>
    </source>
</reference>
<gene>
    <name evidence="2" type="ORF">AMR74_06930</name>
</gene>
<accession>A0A0M9ARA6</accession>
<keyword evidence="1" id="KW-0472">Membrane</keyword>
<dbReference type="EMBL" id="LIST01000002">
    <property type="protein sequence ID" value="KOX97152.1"/>
    <property type="molecule type" value="Genomic_DNA"/>
</dbReference>
<keyword evidence="1" id="KW-1133">Transmembrane helix</keyword>
<sequence length="208" mass="22475">MVAGPPKRRPPSDADRGQAYTLEGVISAIVVLTALLLATTAVVITPTTAGTIDRDTMAQLGTQTDDVLATAHERNALIEAALYWDSQDGQSGWPTAYQPGDACPETIADEPLTLCLLLEETFTSRFYRYNVYLDYQTQGKTTETEPLFVQGTPGRNAVTATRSIALHDGMELTHSPGGTLGGNVSKFYAEDLDDPTLVNVVEVRVVVW</sequence>
<keyword evidence="1" id="KW-0812">Transmembrane</keyword>
<protein>
    <submittedName>
        <fullName evidence="2">Uncharacterized protein</fullName>
    </submittedName>
</protein>
<evidence type="ECO:0000313" key="3">
    <source>
        <dbReference type="Proteomes" id="UP000037747"/>
    </source>
</evidence>
<feature type="transmembrane region" description="Helical" evidence="1">
    <location>
        <begin position="20"/>
        <end position="44"/>
    </location>
</feature>
<dbReference type="Proteomes" id="UP000037747">
    <property type="component" value="Unassembled WGS sequence"/>
</dbReference>
<dbReference type="InterPro" id="IPR055712">
    <property type="entry name" value="DUF7288"/>
</dbReference>
<keyword evidence="3" id="KW-1185">Reference proteome</keyword>
<organism evidence="2 3">
    <name type="scientific">Halorubrum tropicale</name>
    <dbReference type="NCBI Taxonomy" id="1765655"/>
    <lineage>
        <taxon>Archaea</taxon>
        <taxon>Methanobacteriati</taxon>
        <taxon>Methanobacteriota</taxon>
        <taxon>Stenosarchaea group</taxon>
        <taxon>Halobacteria</taxon>
        <taxon>Halobacteriales</taxon>
        <taxon>Haloferacaceae</taxon>
        <taxon>Halorubrum</taxon>
    </lineage>
</organism>
<evidence type="ECO:0000256" key="1">
    <source>
        <dbReference type="SAM" id="Phobius"/>
    </source>
</evidence>
<evidence type="ECO:0000313" key="2">
    <source>
        <dbReference type="EMBL" id="KOX97152.1"/>
    </source>
</evidence>